<dbReference type="SUPFAM" id="SSF50447">
    <property type="entry name" value="Translation proteins"/>
    <property type="match status" value="1"/>
</dbReference>
<keyword evidence="2" id="KW-0436">Ligase</keyword>
<dbReference type="AlphaFoldDB" id="A0A2I1M8N6"/>
<dbReference type="EMBL" id="PKGS01000004">
    <property type="protein sequence ID" value="PKZ16486.1"/>
    <property type="molecule type" value="Genomic_DNA"/>
</dbReference>
<evidence type="ECO:0000313" key="3">
    <source>
        <dbReference type="Proteomes" id="UP000234335"/>
    </source>
</evidence>
<name>A0A2I1M8N6_9FIRM</name>
<dbReference type="OrthoDB" id="1691445at2"/>
<evidence type="ECO:0000313" key="2">
    <source>
        <dbReference type="EMBL" id="SUU92466.1"/>
    </source>
</evidence>
<evidence type="ECO:0000313" key="4">
    <source>
        <dbReference type="Proteomes" id="UP000255124"/>
    </source>
</evidence>
<dbReference type="InterPro" id="IPR009000">
    <property type="entry name" value="Transl_B-barrel_sf"/>
</dbReference>
<reference evidence="2 4" key="2">
    <citation type="submission" date="2018-06" db="EMBL/GenBank/DDBJ databases">
        <authorList>
            <consortium name="Pathogen Informatics"/>
            <person name="Doyle S."/>
        </authorList>
    </citation>
    <scope>NUCLEOTIDE SEQUENCE [LARGE SCALE GENOMIC DNA]</scope>
    <source>
        <strain evidence="2 4">NCTC9810</strain>
    </source>
</reference>
<dbReference type="RefSeq" id="WP_101540509.1">
    <property type="nucleotide sequence ID" value="NZ_CALTZC010000013.1"/>
</dbReference>
<dbReference type="GO" id="GO:0004812">
    <property type="term" value="F:aminoacyl-tRNA ligase activity"/>
    <property type="evidence" value="ECO:0007669"/>
    <property type="project" value="UniProtKB-KW"/>
</dbReference>
<protein>
    <submittedName>
        <fullName evidence="2">Alanyl-tRNA synthetase</fullName>
    </submittedName>
</protein>
<keyword evidence="3" id="KW-1185">Reference proteome</keyword>
<dbReference type="Gene3D" id="2.40.30.130">
    <property type="match status" value="1"/>
</dbReference>
<dbReference type="EMBL" id="UFTA01000002">
    <property type="protein sequence ID" value="SUU92466.1"/>
    <property type="molecule type" value="Genomic_DNA"/>
</dbReference>
<gene>
    <name evidence="1" type="ORF">CYJ34_06645</name>
    <name evidence="2" type="ORF">NCTC9810_00799</name>
</gene>
<proteinExistence type="predicted"/>
<accession>A0A2I1M8N6</accession>
<evidence type="ECO:0000313" key="1">
    <source>
        <dbReference type="EMBL" id="PKZ16486.1"/>
    </source>
</evidence>
<organism evidence="1 3">
    <name type="scientific">Anaerococcus octavius</name>
    <dbReference type="NCBI Taxonomy" id="54007"/>
    <lineage>
        <taxon>Bacteria</taxon>
        <taxon>Bacillati</taxon>
        <taxon>Bacillota</taxon>
        <taxon>Tissierellia</taxon>
        <taxon>Tissierellales</taxon>
        <taxon>Peptoniphilaceae</taxon>
        <taxon>Anaerococcus</taxon>
    </lineage>
</organism>
<dbReference type="Proteomes" id="UP000234335">
    <property type="component" value="Unassembled WGS sequence"/>
</dbReference>
<reference evidence="1 3" key="1">
    <citation type="submission" date="2017-12" db="EMBL/GenBank/DDBJ databases">
        <title>Phylogenetic diversity of female urinary microbiome.</title>
        <authorList>
            <person name="Thomas-White K."/>
            <person name="Wolfe A.J."/>
        </authorList>
    </citation>
    <scope>NUCLEOTIDE SEQUENCE [LARGE SCALE GENOMIC DNA]</scope>
    <source>
        <strain evidence="1 3">UMB0119</strain>
    </source>
</reference>
<sequence>MQKVYLKYPEIYELKANIISRRVQHGTTQIILDRTIFMPKTNGFLKEYGSISNLDIISVEEKRDNIIHTVKGKPNKSEVILNLDYKNRNKNLVYNTAFIIFKLIFESFYQAKDLILNLDADRAVIKITDFYEVFDKDLIENQINFTVEKSLKIENIQGITSIYPLGEVINNEICFDNTSKIRGFKIIESETFGNDLELEFLAGGDLLK</sequence>
<dbReference type="Proteomes" id="UP000255124">
    <property type="component" value="Unassembled WGS sequence"/>
</dbReference>
<keyword evidence="2" id="KW-0030">Aminoacyl-tRNA synthetase</keyword>